<keyword evidence="12" id="KW-1185">Reference proteome</keyword>
<feature type="transmembrane region" description="Helical" evidence="8">
    <location>
        <begin position="90"/>
        <end position="108"/>
    </location>
</feature>
<evidence type="ECO:0000256" key="4">
    <source>
        <dbReference type="ARBA" id="ARBA00022741"/>
    </source>
</evidence>
<dbReference type="Pfam" id="PF00005">
    <property type="entry name" value="ABC_tran"/>
    <property type="match status" value="1"/>
</dbReference>
<dbReference type="InterPro" id="IPR039421">
    <property type="entry name" value="Type_1_exporter"/>
</dbReference>
<keyword evidence="3 8" id="KW-0812">Transmembrane</keyword>
<evidence type="ECO:0000313" key="12">
    <source>
        <dbReference type="Proteomes" id="UP001155182"/>
    </source>
</evidence>
<dbReference type="GO" id="GO:0005886">
    <property type="term" value="C:plasma membrane"/>
    <property type="evidence" value="ECO:0007669"/>
    <property type="project" value="UniProtKB-SubCell"/>
</dbReference>
<reference evidence="11" key="1">
    <citation type="submission" date="2022-06" db="EMBL/GenBank/DDBJ databases">
        <title>Solitalea sp. MAHUQ-68 isolated from rhizospheric soil.</title>
        <authorList>
            <person name="Huq M.A."/>
        </authorList>
    </citation>
    <scope>NUCLEOTIDE SEQUENCE</scope>
    <source>
        <strain evidence="11">MAHUQ-68</strain>
    </source>
</reference>
<dbReference type="FunFam" id="3.40.50.300:FF:000287">
    <property type="entry name" value="Multidrug ABC transporter ATP-binding protein"/>
    <property type="match status" value="1"/>
</dbReference>
<protein>
    <submittedName>
        <fullName evidence="11">ABC transporter ATP-binding protein/permease</fullName>
    </submittedName>
</protein>
<organism evidence="11 12">
    <name type="scientific">Solitalea agri</name>
    <dbReference type="NCBI Taxonomy" id="2953739"/>
    <lineage>
        <taxon>Bacteria</taxon>
        <taxon>Pseudomonadati</taxon>
        <taxon>Bacteroidota</taxon>
        <taxon>Sphingobacteriia</taxon>
        <taxon>Sphingobacteriales</taxon>
        <taxon>Sphingobacteriaceae</taxon>
        <taxon>Solitalea</taxon>
    </lineage>
</organism>
<evidence type="ECO:0000313" key="11">
    <source>
        <dbReference type="EMBL" id="MCO4292666.1"/>
    </source>
</evidence>
<dbReference type="InterPro" id="IPR003593">
    <property type="entry name" value="AAA+_ATPase"/>
</dbReference>
<evidence type="ECO:0000256" key="7">
    <source>
        <dbReference type="ARBA" id="ARBA00023136"/>
    </source>
</evidence>
<dbReference type="PROSITE" id="PS50893">
    <property type="entry name" value="ABC_TRANSPORTER_2"/>
    <property type="match status" value="1"/>
</dbReference>
<dbReference type="Pfam" id="PF00664">
    <property type="entry name" value="ABC_membrane"/>
    <property type="match status" value="1"/>
</dbReference>
<keyword evidence="4" id="KW-0547">Nucleotide-binding</keyword>
<evidence type="ECO:0000256" key="3">
    <source>
        <dbReference type="ARBA" id="ARBA00022692"/>
    </source>
</evidence>
<dbReference type="PANTHER" id="PTHR43394">
    <property type="entry name" value="ATP-DEPENDENT PERMEASE MDL1, MITOCHONDRIAL"/>
    <property type="match status" value="1"/>
</dbReference>
<feature type="transmembrane region" description="Helical" evidence="8">
    <location>
        <begin position="177"/>
        <end position="210"/>
    </location>
</feature>
<feature type="transmembrane region" description="Helical" evidence="8">
    <location>
        <begin position="278"/>
        <end position="299"/>
    </location>
</feature>
<dbReference type="Gene3D" id="3.40.50.300">
    <property type="entry name" value="P-loop containing nucleotide triphosphate hydrolases"/>
    <property type="match status" value="1"/>
</dbReference>
<keyword evidence="7 8" id="KW-0472">Membrane</keyword>
<evidence type="ECO:0000256" key="1">
    <source>
        <dbReference type="ARBA" id="ARBA00004651"/>
    </source>
</evidence>
<dbReference type="InterPro" id="IPR027417">
    <property type="entry name" value="P-loop_NTPase"/>
</dbReference>
<dbReference type="GO" id="GO:0005524">
    <property type="term" value="F:ATP binding"/>
    <property type="evidence" value="ECO:0007669"/>
    <property type="project" value="UniProtKB-KW"/>
</dbReference>
<feature type="domain" description="ABC transmembrane type-1" evidence="10">
    <location>
        <begin position="22"/>
        <end position="336"/>
    </location>
</feature>
<evidence type="ECO:0000259" key="10">
    <source>
        <dbReference type="PROSITE" id="PS50929"/>
    </source>
</evidence>
<dbReference type="InterPro" id="IPR017871">
    <property type="entry name" value="ABC_transporter-like_CS"/>
</dbReference>
<comment type="subcellular location">
    <subcellularLocation>
        <location evidence="1">Cell membrane</location>
        <topology evidence="1">Multi-pass membrane protein</topology>
    </subcellularLocation>
</comment>
<feature type="domain" description="ABC transporter" evidence="9">
    <location>
        <begin position="370"/>
        <end position="603"/>
    </location>
</feature>
<dbReference type="CDD" id="cd18552">
    <property type="entry name" value="ABC_6TM_MsbA_like"/>
    <property type="match status" value="1"/>
</dbReference>
<evidence type="ECO:0000256" key="2">
    <source>
        <dbReference type="ARBA" id="ARBA00022448"/>
    </source>
</evidence>
<name>A0A9X2F5E8_9SPHI</name>
<evidence type="ECO:0000259" key="9">
    <source>
        <dbReference type="PROSITE" id="PS50893"/>
    </source>
</evidence>
<dbReference type="PANTHER" id="PTHR43394:SF1">
    <property type="entry name" value="ATP-BINDING CASSETTE SUB-FAMILY B MEMBER 10, MITOCHONDRIAL"/>
    <property type="match status" value="1"/>
</dbReference>
<dbReference type="Gene3D" id="1.20.1560.10">
    <property type="entry name" value="ABC transporter type 1, transmembrane domain"/>
    <property type="match status" value="1"/>
</dbReference>
<gene>
    <name evidence="11" type="ORF">NF867_07320</name>
</gene>
<dbReference type="GO" id="GO:0015421">
    <property type="term" value="F:ABC-type oligopeptide transporter activity"/>
    <property type="evidence" value="ECO:0007669"/>
    <property type="project" value="TreeGrafter"/>
</dbReference>
<comment type="caution">
    <text evidence="11">The sequence shown here is derived from an EMBL/GenBank/DDBJ whole genome shotgun (WGS) entry which is preliminary data.</text>
</comment>
<dbReference type="InterPro" id="IPR011527">
    <property type="entry name" value="ABC1_TM_dom"/>
</dbReference>
<dbReference type="PROSITE" id="PS50929">
    <property type="entry name" value="ABC_TM1F"/>
    <property type="match status" value="1"/>
</dbReference>
<dbReference type="InterPro" id="IPR036640">
    <property type="entry name" value="ABC1_TM_sf"/>
</dbReference>
<dbReference type="PROSITE" id="PS00211">
    <property type="entry name" value="ABC_TRANSPORTER_1"/>
    <property type="match status" value="1"/>
</dbReference>
<keyword evidence="5 11" id="KW-0067">ATP-binding</keyword>
<dbReference type="SUPFAM" id="SSF90123">
    <property type="entry name" value="ABC transporter transmembrane region"/>
    <property type="match status" value="1"/>
</dbReference>
<sequence>MKTYFRLLSFAKPIGKFAIPYIFTTLLAIIFGTLNFTLLIPLLKTLFSTEAAKAVSKPDFVFSGKYFVSIFDYYFNEAIITYGKYGALKIVTLIIVCSAFLSNLFRYLSQRFMEELRIHTMQNLRTTVFNNVMNMNIGFFNNERKGDIISKVASDVQVVQFTVTSTLQVIFRDPLQITAFFIVLFSISTKLTLFSILVVPVSGLIISTLVKKLKKKARSAQQSYANMISFLDESLSGIKIINAFNAIPFMKEKFRKENATFSKYSYSMIRRQQLASPISEFLGIATVGGILLYGGHMIFLGEGTLTPEAFITYLAIFSQVTRPAKSISEAFTNINQGLAAGERVLELVDAKPQIVDKPTATTANLFNNKIELKNVEFAYSEKLILNNVSFEINKGETVALVGPSGSGKTTICDLLPRFYDIKGGNILFDGTDIRDLKLDSIRGQIGLVPQESILFNDSIFNNIAFGIPDATMEEVIEAAKIANAHNFIMETENGYETNIGDRGAKLSGGQRQRLCIARAVLGNPPIMLLDEATSALDTESEKLVQDALNRLMQNRTSLVIAHRLSTIQNADKIIVLEKGKVIEQGSHQELLLKEGLYHKLINMQSFGAEA</sequence>
<keyword evidence="2" id="KW-0813">Transport</keyword>
<dbReference type="AlphaFoldDB" id="A0A9X2F5E8"/>
<evidence type="ECO:0000256" key="8">
    <source>
        <dbReference type="SAM" id="Phobius"/>
    </source>
</evidence>
<keyword evidence="6 8" id="KW-1133">Transmembrane helix</keyword>
<dbReference type="EMBL" id="JAMWYS010000027">
    <property type="protein sequence ID" value="MCO4292666.1"/>
    <property type="molecule type" value="Genomic_DNA"/>
</dbReference>
<dbReference type="SMART" id="SM00382">
    <property type="entry name" value="AAA"/>
    <property type="match status" value="1"/>
</dbReference>
<feature type="transmembrane region" description="Helical" evidence="8">
    <location>
        <begin position="21"/>
        <end position="43"/>
    </location>
</feature>
<evidence type="ECO:0000256" key="5">
    <source>
        <dbReference type="ARBA" id="ARBA00022840"/>
    </source>
</evidence>
<proteinExistence type="predicted"/>
<evidence type="ECO:0000256" key="6">
    <source>
        <dbReference type="ARBA" id="ARBA00022989"/>
    </source>
</evidence>
<accession>A0A9X2F5E8</accession>
<dbReference type="GO" id="GO:0016887">
    <property type="term" value="F:ATP hydrolysis activity"/>
    <property type="evidence" value="ECO:0007669"/>
    <property type="project" value="InterPro"/>
</dbReference>
<dbReference type="Proteomes" id="UP001155182">
    <property type="component" value="Unassembled WGS sequence"/>
</dbReference>
<dbReference type="CDD" id="cd03251">
    <property type="entry name" value="ABCC_MsbA"/>
    <property type="match status" value="1"/>
</dbReference>
<dbReference type="InterPro" id="IPR003439">
    <property type="entry name" value="ABC_transporter-like_ATP-bd"/>
</dbReference>
<dbReference type="SUPFAM" id="SSF52540">
    <property type="entry name" value="P-loop containing nucleoside triphosphate hydrolases"/>
    <property type="match status" value="1"/>
</dbReference>
<dbReference type="RefSeq" id="WP_252587160.1">
    <property type="nucleotide sequence ID" value="NZ_JAMWYS010000027.1"/>
</dbReference>